<keyword evidence="11" id="KW-1185">Reference proteome</keyword>
<keyword evidence="3" id="KW-0677">Repeat</keyword>
<sequence length="904" mass="99105">MGKSVVTQRNRDSSSNSSGSSGIRGSKLPPSSDVPKNMPPNNDIKAVKVDTPQSQAQQSPQIQQSAQQHLQQLQDQPKQTGVGQVLPNINSRKSSTNSNFLFNAPRNDSLNSIVNNYSSDPKNDYANVSGGKSLSVDSNFASFYRKDSTANPSQVGGSNTNGFENSSRPRGDSIYLPPPINSQIRNDYEQSEQSSQDQPQGLPPGVVPGSGAAGGPVGIPSQHPQLNSRANSIFNSIIQFPNSNQNSISGPSGGNPSKSNSISNNIFSAGGNLSSKSRLPSLTGGEFNFNPQDFEFLSKENPGGSISWQQQQLQQQQLQMLLQPQQQQQQSGGSLSKSKRGSIDSGLWDHGVFESIAGLPLSSESVSNILAGISNGSIQLSGSNNERRDSLLKYLNDSNYPIQQQQQPPRQQSLKGLGRQDKKGGVYTKLREDIFDKPSIGNQIYNQNQIPQYGANISQQLQQQPGQQHQLHPQQQQQHQQMLHQQQGSQNIKKRISEGSIDPVSPSNSSLSSKTSGKRYDEPQSPKTSPSGFHVKMKSIDKQQQHPAVRGQYGGYISGGNYQVSSNGPAQSHQSAQQVSPTLVPAQQFVQAEDGRPLLGATKIDQLMLVIQARDNGISTAIPQGADGSILANPETVIEQSRMQRPVAGIIPQPIGLVGGIDKPGRVHRLSEEADSNDDVGSGTAGHMNKRRSKDHQCKYCFKYFTQATHLDVHIRSHIGLKPFECSYCHKKFTQGGNLRTHLRLHTGEKPFTCESCNRSFSRKGNLAAHLLTHKNEKPFECRLDGCDKAFTQLGNLKSHQNRFHLEALNSLTHKLAELTGDQLNNLPPDEKDLLEYFKDLYKNSNKGIRGRGKKSNQLGWSDQEESQHSSPQLQRLPPPQMQHQLPPQQLQPQYGYDVGYKTK</sequence>
<feature type="compositionally biased region" description="Polar residues" evidence="8">
    <location>
        <begin position="149"/>
        <end position="168"/>
    </location>
</feature>
<dbReference type="Proteomes" id="UP000837801">
    <property type="component" value="Unassembled WGS sequence"/>
</dbReference>
<feature type="domain" description="C2H2-type" evidence="9">
    <location>
        <begin position="780"/>
        <end position="805"/>
    </location>
</feature>
<dbReference type="AlphaFoldDB" id="A0A9P0QVN9"/>
<evidence type="ECO:0000256" key="3">
    <source>
        <dbReference type="ARBA" id="ARBA00022737"/>
    </source>
</evidence>
<feature type="compositionally biased region" description="Low complexity" evidence="8">
    <location>
        <begin position="317"/>
        <end position="336"/>
    </location>
</feature>
<keyword evidence="6" id="KW-0539">Nucleus</keyword>
<keyword evidence="5" id="KW-0862">Zinc</keyword>
<keyword evidence="4 7" id="KW-0863">Zinc-finger</keyword>
<dbReference type="OrthoDB" id="427030at2759"/>
<feature type="domain" description="C2H2-type" evidence="9">
    <location>
        <begin position="724"/>
        <end position="751"/>
    </location>
</feature>
<feature type="region of interest" description="Disordered" evidence="8">
    <location>
        <begin position="400"/>
        <end position="425"/>
    </location>
</feature>
<evidence type="ECO:0000256" key="2">
    <source>
        <dbReference type="ARBA" id="ARBA00022723"/>
    </source>
</evidence>
<dbReference type="PROSITE" id="PS50157">
    <property type="entry name" value="ZINC_FINGER_C2H2_2"/>
    <property type="match status" value="4"/>
</dbReference>
<feature type="compositionally biased region" description="Low complexity" evidence="8">
    <location>
        <begin position="13"/>
        <end position="26"/>
    </location>
</feature>
<feature type="compositionally biased region" description="Low complexity" evidence="8">
    <location>
        <begin position="459"/>
        <end position="490"/>
    </location>
</feature>
<dbReference type="FunFam" id="3.30.160.60:FF:000624">
    <property type="entry name" value="zinc finger protein 697"/>
    <property type="match status" value="1"/>
</dbReference>
<dbReference type="InterPro" id="IPR050331">
    <property type="entry name" value="Zinc_finger"/>
</dbReference>
<reference evidence="10" key="1">
    <citation type="submission" date="2022-03" db="EMBL/GenBank/DDBJ databases">
        <authorList>
            <person name="Legras J.-L."/>
            <person name="Devillers H."/>
            <person name="Grondin C."/>
        </authorList>
    </citation>
    <scope>NUCLEOTIDE SEQUENCE</scope>
    <source>
        <strain evidence="10">CLIB 1423</strain>
    </source>
</reference>
<feature type="compositionally biased region" description="Low complexity" evidence="8">
    <location>
        <begin position="500"/>
        <end position="515"/>
    </location>
</feature>
<feature type="domain" description="C2H2-type" evidence="9">
    <location>
        <begin position="752"/>
        <end position="779"/>
    </location>
</feature>
<dbReference type="InterPro" id="IPR013087">
    <property type="entry name" value="Znf_C2H2_type"/>
</dbReference>
<feature type="region of interest" description="Disordered" evidence="8">
    <location>
        <begin position="147"/>
        <end position="227"/>
    </location>
</feature>
<evidence type="ECO:0000313" key="11">
    <source>
        <dbReference type="Proteomes" id="UP000837801"/>
    </source>
</evidence>
<dbReference type="InterPro" id="IPR036236">
    <property type="entry name" value="Znf_C2H2_sf"/>
</dbReference>
<feature type="domain" description="C2H2-type" evidence="9">
    <location>
        <begin position="696"/>
        <end position="723"/>
    </location>
</feature>
<protein>
    <recommendedName>
        <fullName evidence="9">C2H2-type domain-containing protein</fullName>
    </recommendedName>
</protein>
<evidence type="ECO:0000259" key="9">
    <source>
        <dbReference type="PROSITE" id="PS50157"/>
    </source>
</evidence>
<dbReference type="PANTHER" id="PTHR16515:SF49">
    <property type="entry name" value="GASTRULA ZINC FINGER PROTEIN XLCGF49.1-LIKE-RELATED"/>
    <property type="match status" value="1"/>
</dbReference>
<name>A0A9P0QVN9_9ASCO</name>
<evidence type="ECO:0000256" key="6">
    <source>
        <dbReference type="ARBA" id="ARBA00023242"/>
    </source>
</evidence>
<feature type="compositionally biased region" description="Low complexity" evidence="8">
    <location>
        <begin position="872"/>
        <end position="894"/>
    </location>
</feature>
<feature type="compositionally biased region" description="Polar residues" evidence="8">
    <location>
        <begin position="87"/>
        <end position="115"/>
    </location>
</feature>
<evidence type="ECO:0000256" key="1">
    <source>
        <dbReference type="ARBA" id="ARBA00004123"/>
    </source>
</evidence>
<accession>A0A9P0QVN9</accession>
<dbReference type="PANTHER" id="PTHR16515">
    <property type="entry name" value="PR DOMAIN ZINC FINGER PROTEIN"/>
    <property type="match status" value="1"/>
</dbReference>
<dbReference type="GO" id="GO:0005634">
    <property type="term" value="C:nucleus"/>
    <property type="evidence" value="ECO:0007669"/>
    <property type="project" value="UniProtKB-SubCell"/>
</dbReference>
<feature type="compositionally biased region" description="Low complexity" evidence="8">
    <location>
        <begin position="401"/>
        <end position="412"/>
    </location>
</feature>
<keyword evidence="2" id="KW-0479">Metal-binding</keyword>
<dbReference type="FunFam" id="3.30.160.60:FF:002157">
    <property type="entry name" value="Transcription factor"/>
    <property type="match status" value="1"/>
</dbReference>
<dbReference type="PROSITE" id="PS00028">
    <property type="entry name" value="ZINC_FINGER_C2H2_1"/>
    <property type="match status" value="4"/>
</dbReference>
<dbReference type="SUPFAM" id="SSF57667">
    <property type="entry name" value="beta-beta-alpha zinc fingers"/>
    <property type="match status" value="2"/>
</dbReference>
<feature type="region of interest" description="Disordered" evidence="8">
    <location>
        <begin position="671"/>
        <end position="690"/>
    </location>
</feature>
<feature type="region of interest" description="Disordered" evidence="8">
    <location>
        <begin position="459"/>
        <end position="534"/>
    </location>
</feature>
<dbReference type="FunFam" id="3.30.160.60:FF:002343">
    <property type="entry name" value="Zinc finger protein 33A"/>
    <property type="match status" value="1"/>
</dbReference>
<feature type="region of interest" description="Disordered" evidence="8">
    <location>
        <begin position="242"/>
        <end position="263"/>
    </location>
</feature>
<feature type="region of interest" description="Disordered" evidence="8">
    <location>
        <begin position="846"/>
        <end position="904"/>
    </location>
</feature>
<feature type="region of interest" description="Disordered" evidence="8">
    <location>
        <begin position="1"/>
        <end position="115"/>
    </location>
</feature>
<organism evidence="10 11">
    <name type="scientific">[Candida] railenensis</name>
    <dbReference type="NCBI Taxonomy" id="45579"/>
    <lineage>
        <taxon>Eukaryota</taxon>
        <taxon>Fungi</taxon>
        <taxon>Dikarya</taxon>
        <taxon>Ascomycota</taxon>
        <taxon>Saccharomycotina</taxon>
        <taxon>Pichiomycetes</taxon>
        <taxon>Debaryomycetaceae</taxon>
        <taxon>Kurtzmaniella</taxon>
    </lineage>
</organism>
<evidence type="ECO:0000256" key="5">
    <source>
        <dbReference type="ARBA" id="ARBA00022833"/>
    </source>
</evidence>
<dbReference type="Pfam" id="PF00096">
    <property type="entry name" value="zf-C2H2"/>
    <property type="match status" value="4"/>
</dbReference>
<comment type="subcellular location">
    <subcellularLocation>
        <location evidence="1">Nucleus</location>
    </subcellularLocation>
</comment>
<comment type="caution">
    <text evidence="10">The sequence shown here is derived from an EMBL/GenBank/DDBJ whole genome shotgun (WGS) entry which is preliminary data.</text>
</comment>
<feature type="compositionally biased region" description="Low complexity" evidence="8">
    <location>
        <begin position="52"/>
        <end position="79"/>
    </location>
</feature>
<dbReference type="GO" id="GO:0008270">
    <property type="term" value="F:zinc ion binding"/>
    <property type="evidence" value="ECO:0007669"/>
    <property type="project" value="UniProtKB-KW"/>
</dbReference>
<evidence type="ECO:0000256" key="4">
    <source>
        <dbReference type="ARBA" id="ARBA00022771"/>
    </source>
</evidence>
<dbReference type="Gene3D" id="3.30.160.60">
    <property type="entry name" value="Classic Zinc Finger"/>
    <property type="match status" value="4"/>
</dbReference>
<feature type="compositionally biased region" description="Low complexity" evidence="8">
    <location>
        <begin position="191"/>
        <end position="200"/>
    </location>
</feature>
<evidence type="ECO:0000256" key="8">
    <source>
        <dbReference type="SAM" id="MobiDB-lite"/>
    </source>
</evidence>
<dbReference type="EMBL" id="CAKXYY010000035">
    <property type="protein sequence ID" value="CAH2355839.1"/>
    <property type="molecule type" value="Genomic_DNA"/>
</dbReference>
<proteinExistence type="predicted"/>
<feature type="region of interest" description="Disordered" evidence="8">
    <location>
        <begin position="317"/>
        <end position="342"/>
    </location>
</feature>
<dbReference type="SMART" id="SM00355">
    <property type="entry name" value="ZnF_C2H2"/>
    <property type="match status" value="4"/>
</dbReference>
<dbReference type="GO" id="GO:0010468">
    <property type="term" value="P:regulation of gene expression"/>
    <property type="evidence" value="ECO:0007669"/>
    <property type="project" value="TreeGrafter"/>
</dbReference>
<evidence type="ECO:0000313" key="10">
    <source>
        <dbReference type="EMBL" id="CAH2355839.1"/>
    </source>
</evidence>
<gene>
    <name evidence="10" type="ORF">CLIB1423_35S00760</name>
</gene>
<feature type="region of interest" description="Disordered" evidence="8">
    <location>
        <begin position="293"/>
        <end position="312"/>
    </location>
</feature>
<evidence type="ECO:0000256" key="7">
    <source>
        <dbReference type="PROSITE-ProRule" id="PRU00042"/>
    </source>
</evidence>